<dbReference type="GO" id="GO:0015648">
    <property type="term" value="F:lipid-linked peptidoglycan transporter activity"/>
    <property type="evidence" value="ECO:0007669"/>
    <property type="project" value="TreeGrafter"/>
</dbReference>
<evidence type="ECO:0000256" key="12">
    <source>
        <dbReference type="ARBA" id="ARBA00041185"/>
    </source>
</evidence>
<feature type="transmembrane region" description="Helical" evidence="18">
    <location>
        <begin position="202"/>
        <end position="218"/>
    </location>
</feature>
<evidence type="ECO:0000256" key="2">
    <source>
        <dbReference type="ARBA" id="ARBA00022676"/>
    </source>
</evidence>
<feature type="region of interest" description="Disordered" evidence="17">
    <location>
        <begin position="410"/>
        <end position="460"/>
    </location>
</feature>
<feature type="transmembrane region" description="Helical" evidence="18">
    <location>
        <begin position="296"/>
        <end position="322"/>
    </location>
</feature>
<dbReference type="AlphaFoldDB" id="A0A926HWI8"/>
<feature type="transmembrane region" description="Helical" evidence="18">
    <location>
        <begin position="34"/>
        <end position="58"/>
    </location>
</feature>
<evidence type="ECO:0000313" key="20">
    <source>
        <dbReference type="Proteomes" id="UP000617951"/>
    </source>
</evidence>
<keyword evidence="6" id="KW-0573">Peptidoglycan synthesis</keyword>
<sequence>MNKVVSLHERRKNSSRRQPVRVRKQVQYKNTFDYAMIVTLVLLVCFGLVMVFSASYYMAETKEQGAEYYFVKQLICVGIGAVLTLFFMFFDYKNYLRFPVEKHPWMKPLEKIRPYWIILVLGLISLALVYSPIGVNINGSRRWINVGISIQPSEIMKMALIIFLACSIGKDPRRVKQFKGLFPYLMLLLMVCAIIYFQPNFSAIICIVALVLSLLMVGGARLPHLGIIVAVGLAAVLLLVAKESYRADRLEALADPSSNWQLKQSLYSIGSGGFFGRGLGNSMQKLLYLPYRESDFIFAIIAEELGFVGCLAVLALFGILIWRGVVVAMRAPDLTGMLLATGAVAMIAIQVIVNIGVNVGLIPPTGVVLPFISYGGSGVIIFMSMVGIMLNVSRHCAPVVPVKETGEVRVRRRDESAGEEPEAPRRRKNREAGTEKAPIAFAEEAERRRKERQEREQRRT</sequence>
<evidence type="ECO:0000256" key="5">
    <source>
        <dbReference type="ARBA" id="ARBA00022960"/>
    </source>
</evidence>
<feature type="transmembrane region" description="Helical" evidence="18">
    <location>
        <begin position="178"/>
        <end position="196"/>
    </location>
</feature>
<comment type="similarity">
    <text evidence="11">Belongs to the SEDS family. FtsW subfamily.</text>
</comment>
<proteinExistence type="inferred from homology"/>
<keyword evidence="3" id="KW-0808">Transferase</keyword>
<dbReference type="PANTHER" id="PTHR30474">
    <property type="entry name" value="CELL CYCLE PROTEIN"/>
    <property type="match status" value="1"/>
</dbReference>
<feature type="transmembrane region" description="Helical" evidence="18">
    <location>
        <begin position="334"/>
        <end position="355"/>
    </location>
</feature>
<comment type="function">
    <text evidence="16">Peptidoglycan polymerase that is essential for cell division.</text>
</comment>
<dbReference type="PANTHER" id="PTHR30474:SF2">
    <property type="entry name" value="PEPTIDOGLYCAN GLYCOSYLTRANSFERASE FTSW-RELATED"/>
    <property type="match status" value="1"/>
</dbReference>
<dbReference type="InterPro" id="IPR001182">
    <property type="entry name" value="FtsW/RodA"/>
</dbReference>
<dbReference type="Pfam" id="PF01098">
    <property type="entry name" value="FTSW_RODA_SPOVE"/>
    <property type="match status" value="1"/>
</dbReference>
<keyword evidence="5" id="KW-0133">Cell shape</keyword>
<evidence type="ECO:0000256" key="3">
    <source>
        <dbReference type="ARBA" id="ARBA00022679"/>
    </source>
</evidence>
<keyword evidence="4 18" id="KW-0812">Transmembrane</keyword>
<feature type="transmembrane region" description="Helical" evidence="18">
    <location>
        <begin position="70"/>
        <end position="92"/>
    </location>
</feature>
<reference evidence="19" key="1">
    <citation type="submission" date="2020-08" db="EMBL/GenBank/DDBJ databases">
        <title>Genome public.</title>
        <authorList>
            <person name="Liu C."/>
            <person name="Sun Q."/>
        </authorList>
    </citation>
    <scope>NUCLEOTIDE SEQUENCE</scope>
    <source>
        <strain evidence="19">NSJ-63</strain>
    </source>
</reference>
<dbReference type="GO" id="GO:0008955">
    <property type="term" value="F:peptidoglycan glycosyltransferase activity"/>
    <property type="evidence" value="ECO:0007669"/>
    <property type="project" value="UniProtKB-EC"/>
</dbReference>
<evidence type="ECO:0000256" key="17">
    <source>
        <dbReference type="SAM" id="MobiDB-lite"/>
    </source>
</evidence>
<feature type="transmembrane region" description="Helical" evidence="18">
    <location>
        <begin position="367"/>
        <end position="390"/>
    </location>
</feature>
<evidence type="ECO:0000256" key="6">
    <source>
        <dbReference type="ARBA" id="ARBA00022984"/>
    </source>
</evidence>
<dbReference type="RefSeq" id="WP_249279859.1">
    <property type="nucleotide sequence ID" value="NZ_JACRSS010000001.1"/>
</dbReference>
<evidence type="ECO:0000256" key="16">
    <source>
        <dbReference type="ARBA" id="ARBA00049966"/>
    </source>
</evidence>
<dbReference type="GO" id="GO:0032153">
    <property type="term" value="C:cell division site"/>
    <property type="evidence" value="ECO:0007669"/>
    <property type="project" value="TreeGrafter"/>
</dbReference>
<evidence type="ECO:0000313" key="19">
    <source>
        <dbReference type="EMBL" id="MBC8538070.1"/>
    </source>
</evidence>
<keyword evidence="2" id="KW-0328">Glycosyltransferase</keyword>
<name>A0A926HWI8_9FIRM</name>
<keyword evidence="19" id="KW-0131">Cell cycle</keyword>
<evidence type="ECO:0000256" key="4">
    <source>
        <dbReference type="ARBA" id="ARBA00022692"/>
    </source>
</evidence>
<evidence type="ECO:0000256" key="15">
    <source>
        <dbReference type="ARBA" id="ARBA00049902"/>
    </source>
</evidence>
<gene>
    <name evidence="19" type="ORF">H8693_03880</name>
</gene>
<dbReference type="Proteomes" id="UP000617951">
    <property type="component" value="Unassembled WGS sequence"/>
</dbReference>
<keyword evidence="7 18" id="KW-1133">Transmembrane helix</keyword>
<organism evidence="19 20">
    <name type="scientific">Guopingia tenuis</name>
    <dbReference type="NCBI Taxonomy" id="2763656"/>
    <lineage>
        <taxon>Bacteria</taxon>
        <taxon>Bacillati</taxon>
        <taxon>Bacillota</taxon>
        <taxon>Clostridia</taxon>
        <taxon>Christensenellales</taxon>
        <taxon>Christensenellaceae</taxon>
        <taxon>Guopingia</taxon>
    </lineage>
</organism>
<feature type="compositionally biased region" description="Basic and acidic residues" evidence="17">
    <location>
        <begin position="444"/>
        <end position="460"/>
    </location>
</feature>
<dbReference type="EMBL" id="JACRSS010000001">
    <property type="protein sequence ID" value="MBC8538070.1"/>
    <property type="molecule type" value="Genomic_DNA"/>
</dbReference>
<evidence type="ECO:0000256" key="7">
    <source>
        <dbReference type="ARBA" id="ARBA00022989"/>
    </source>
</evidence>
<keyword evidence="8 18" id="KW-0472">Membrane</keyword>
<evidence type="ECO:0000256" key="10">
    <source>
        <dbReference type="ARBA" id="ARBA00033270"/>
    </source>
</evidence>
<protein>
    <recommendedName>
        <fullName evidence="12">Probable peptidoglycan glycosyltransferase FtsW</fullName>
        <ecNumber evidence="14">2.4.99.28</ecNumber>
    </recommendedName>
    <alternativeName>
        <fullName evidence="13">Cell division protein FtsW</fullName>
    </alternativeName>
    <alternativeName>
        <fullName evidence="10">Cell wall polymerase</fullName>
    </alternativeName>
    <alternativeName>
        <fullName evidence="9">Peptidoglycan polymerase</fullName>
    </alternativeName>
</protein>
<accession>A0A926HWI8</accession>
<keyword evidence="20" id="KW-1185">Reference proteome</keyword>
<evidence type="ECO:0000256" key="1">
    <source>
        <dbReference type="ARBA" id="ARBA00004141"/>
    </source>
</evidence>
<comment type="caution">
    <text evidence="19">The sequence shown here is derived from an EMBL/GenBank/DDBJ whole genome shotgun (WGS) entry which is preliminary data.</text>
</comment>
<dbReference type="EC" id="2.4.99.28" evidence="14"/>
<evidence type="ECO:0000256" key="11">
    <source>
        <dbReference type="ARBA" id="ARBA00038053"/>
    </source>
</evidence>
<comment type="catalytic activity">
    <reaction evidence="15">
        <text>[GlcNAc-(1-&gt;4)-Mur2Ac(oyl-L-Ala-gamma-D-Glu-L-Lys-D-Ala-D-Ala)](n)-di-trans,octa-cis-undecaprenyl diphosphate + beta-D-GlcNAc-(1-&gt;4)-Mur2Ac(oyl-L-Ala-gamma-D-Glu-L-Lys-D-Ala-D-Ala)-di-trans,octa-cis-undecaprenyl diphosphate = [GlcNAc-(1-&gt;4)-Mur2Ac(oyl-L-Ala-gamma-D-Glu-L-Lys-D-Ala-D-Ala)](n+1)-di-trans,octa-cis-undecaprenyl diphosphate + di-trans,octa-cis-undecaprenyl diphosphate + H(+)</text>
        <dbReference type="Rhea" id="RHEA:23708"/>
        <dbReference type="Rhea" id="RHEA-COMP:9602"/>
        <dbReference type="Rhea" id="RHEA-COMP:9603"/>
        <dbReference type="ChEBI" id="CHEBI:15378"/>
        <dbReference type="ChEBI" id="CHEBI:58405"/>
        <dbReference type="ChEBI" id="CHEBI:60033"/>
        <dbReference type="ChEBI" id="CHEBI:78435"/>
        <dbReference type="EC" id="2.4.99.28"/>
    </reaction>
</comment>
<feature type="transmembrane region" description="Helical" evidence="18">
    <location>
        <begin position="225"/>
        <end position="241"/>
    </location>
</feature>
<dbReference type="GO" id="GO:0009252">
    <property type="term" value="P:peptidoglycan biosynthetic process"/>
    <property type="evidence" value="ECO:0007669"/>
    <property type="project" value="UniProtKB-KW"/>
</dbReference>
<evidence type="ECO:0000256" key="18">
    <source>
        <dbReference type="SAM" id="Phobius"/>
    </source>
</evidence>
<evidence type="ECO:0000256" key="13">
    <source>
        <dbReference type="ARBA" id="ARBA00041418"/>
    </source>
</evidence>
<comment type="subcellular location">
    <subcellularLocation>
        <location evidence="1">Membrane</location>
        <topology evidence="1">Multi-pass membrane protein</topology>
    </subcellularLocation>
</comment>
<feature type="transmembrane region" description="Helical" evidence="18">
    <location>
        <begin position="113"/>
        <end position="131"/>
    </location>
</feature>
<evidence type="ECO:0000256" key="9">
    <source>
        <dbReference type="ARBA" id="ARBA00032370"/>
    </source>
</evidence>
<dbReference type="GO" id="GO:0051301">
    <property type="term" value="P:cell division"/>
    <property type="evidence" value="ECO:0007669"/>
    <property type="project" value="UniProtKB-KW"/>
</dbReference>
<evidence type="ECO:0000256" key="8">
    <source>
        <dbReference type="ARBA" id="ARBA00023136"/>
    </source>
</evidence>
<evidence type="ECO:0000256" key="14">
    <source>
        <dbReference type="ARBA" id="ARBA00044770"/>
    </source>
</evidence>
<dbReference type="GO" id="GO:0005886">
    <property type="term" value="C:plasma membrane"/>
    <property type="evidence" value="ECO:0007669"/>
    <property type="project" value="TreeGrafter"/>
</dbReference>
<keyword evidence="19" id="KW-0132">Cell division</keyword>
<dbReference type="GO" id="GO:0008360">
    <property type="term" value="P:regulation of cell shape"/>
    <property type="evidence" value="ECO:0007669"/>
    <property type="project" value="UniProtKB-KW"/>
</dbReference>